<dbReference type="FunFam" id="2.40.70.10:FF:000115">
    <property type="entry name" value="Lysosomal aspartic protease"/>
    <property type="match status" value="1"/>
</dbReference>
<dbReference type="Pfam" id="PF00026">
    <property type="entry name" value="Asp"/>
    <property type="match status" value="1"/>
</dbReference>
<keyword evidence="3 7" id="KW-0064">Aspartyl protease</keyword>
<evidence type="ECO:0000256" key="4">
    <source>
        <dbReference type="ARBA" id="ARBA00022801"/>
    </source>
</evidence>
<dbReference type="PANTHER" id="PTHR47966:SF51">
    <property type="entry name" value="BETA-SITE APP-CLEAVING ENZYME, ISOFORM A-RELATED"/>
    <property type="match status" value="1"/>
</dbReference>
<evidence type="ECO:0000313" key="9">
    <source>
        <dbReference type="EMBL" id="APY27180.1"/>
    </source>
</evidence>
<dbReference type="PROSITE" id="PS00141">
    <property type="entry name" value="ASP_PROTEASE"/>
    <property type="match status" value="2"/>
</dbReference>
<dbReference type="GO" id="GO:0016485">
    <property type="term" value="P:protein processing"/>
    <property type="evidence" value="ECO:0007669"/>
    <property type="project" value="UniProtKB-ARBA"/>
</dbReference>
<keyword evidence="4 7" id="KW-0378">Hydrolase</keyword>
<reference evidence="9" key="1">
    <citation type="submission" date="2016-05" db="EMBL/GenBank/DDBJ databases">
        <authorList>
            <person name="Lavstsen T."/>
            <person name="Jespersen J.S."/>
        </authorList>
    </citation>
    <scope>NUCLEOTIDE SEQUENCE</scope>
</reference>
<accession>A0A1P8STU6</accession>
<dbReference type="SUPFAM" id="SSF50630">
    <property type="entry name" value="Acid proteases"/>
    <property type="match status" value="1"/>
</dbReference>
<dbReference type="InterPro" id="IPR001461">
    <property type="entry name" value="Aspartic_peptidase_A1"/>
</dbReference>
<dbReference type="InterPro" id="IPR021109">
    <property type="entry name" value="Peptidase_aspartic_dom_sf"/>
</dbReference>
<evidence type="ECO:0000259" key="8">
    <source>
        <dbReference type="PROSITE" id="PS51767"/>
    </source>
</evidence>
<feature type="active site" evidence="5">
    <location>
        <position position="318"/>
    </location>
</feature>
<evidence type="ECO:0000256" key="6">
    <source>
        <dbReference type="PIRSR" id="PIRSR601461-2"/>
    </source>
</evidence>
<protein>
    <submittedName>
        <fullName evidence="9">Aspartyl protease</fullName>
    </submittedName>
</protein>
<dbReference type="GO" id="GO:0004190">
    <property type="term" value="F:aspartic-type endopeptidase activity"/>
    <property type="evidence" value="ECO:0007669"/>
    <property type="project" value="UniProtKB-KW"/>
</dbReference>
<name>A0A1P8STU6_9EIME</name>
<feature type="active site" evidence="5">
    <location>
        <position position="120"/>
    </location>
</feature>
<evidence type="ECO:0000256" key="5">
    <source>
        <dbReference type="PIRSR" id="PIRSR601461-1"/>
    </source>
</evidence>
<feature type="domain" description="Peptidase A1" evidence="8">
    <location>
        <begin position="102"/>
        <end position="429"/>
    </location>
</feature>
<dbReference type="InterPro" id="IPR033121">
    <property type="entry name" value="PEPTIDASE_A1"/>
</dbReference>
<evidence type="ECO:0000256" key="7">
    <source>
        <dbReference type="RuleBase" id="RU000454"/>
    </source>
</evidence>
<feature type="disulfide bond" evidence="6">
    <location>
        <begin position="133"/>
        <end position="138"/>
    </location>
</feature>
<comment type="similarity">
    <text evidence="1 7">Belongs to the peptidase A1 family.</text>
</comment>
<keyword evidence="2 7" id="KW-0645">Protease</keyword>
<dbReference type="InterPro" id="IPR001969">
    <property type="entry name" value="Aspartic_peptidase_AS"/>
</dbReference>
<keyword evidence="6" id="KW-1015">Disulfide bond</keyword>
<proteinExistence type="evidence at transcript level"/>
<dbReference type="AlphaFoldDB" id="A0A1P8STU6"/>
<sequence>MRSLLVVAGIAGCSSFAATDARHRFLNEALEEPEDVMLKTAELHANLLKEPALSIKIENRYRFTGLGEMVSHLIDHHTTMGNVGSSATMARQRLLNYHNSQYFGEIKIGTPGRRFVVVFDTGSSNLWVPAAECEKGGCAPHEKFDSRYSSTFSPIRSLTGDPAVAFIQYGTGACVLKMGRDTVEIGGIQVHNQAVGLAIEESTHPFGDLPFDGLVGLGFPDVSGEEGLPSSALPIVDQMVKEKVLERNVFSVYMSEDINKPGEISFGAADPKFTFSGHSPKWFPVISLDYWEIGLHGLKINGKSFGVCEKRGCRAAVDTGSSLITGPSSVINPLIQALNVAENCSNLGTLPTLTFVLKDIYGRLVQFSMTPRDYVVEELDARGNPNNCAAGFMAMDVPAPRGPLFVLGNSFIRKYYSIFDRDHMMVGFMRANHEGSGPLIKGYGSSASAANASYFVAATAAAVVLALV</sequence>
<dbReference type="PANTHER" id="PTHR47966">
    <property type="entry name" value="BETA-SITE APP-CLEAVING ENZYME, ISOFORM A-RELATED"/>
    <property type="match status" value="1"/>
</dbReference>
<evidence type="ECO:0000256" key="2">
    <source>
        <dbReference type="ARBA" id="ARBA00022670"/>
    </source>
</evidence>
<dbReference type="Gene3D" id="2.40.70.10">
    <property type="entry name" value="Acid Proteases"/>
    <property type="match status" value="2"/>
</dbReference>
<dbReference type="PRINTS" id="PR00792">
    <property type="entry name" value="PEPSIN"/>
</dbReference>
<organism evidence="9">
    <name type="scientific">Eimeria stiedai</name>
    <dbReference type="NCBI Taxonomy" id="471275"/>
    <lineage>
        <taxon>Eukaryota</taxon>
        <taxon>Sar</taxon>
        <taxon>Alveolata</taxon>
        <taxon>Apicomplexa</taxon>
        <taxon>Conoidasida</taxon>
        <taxon>Coccidia</taxon>
        <taxon>Eucoccidiorida</taxon>
        <taxon>Eimeriorina</taxon>
        <taxon>Eimeriidae</taxon>
        <taxon>Eimeria</taxon>
    </lineage>
</organism>
<dbReference type="PROSITE" id="PS51767">
    <property type="entry name" value="PEPTIDASE_A1"/>
    <property type="match status" value="1"/>
</dbReference>
<evidence type="ECO:0000256" key="3">
    <source>
        <dbReference type="ARBA" id="ARBA00022750"/>
    </source>
</evidence>
<dbReference type="EMBL" id="KX258729">
    <property type="protein sequence ID" value="APY27180.1"/>
    <property type="molecule type" value="mRNA"/>
</dbReference>
<evidence type="ECO:0000256" key="1">
    <source>
        <dbReference type="ARBA" id="ARBA00007447"/>
    </source>
</evidence>